<name>A0A8D8A423_CULPI</name>
<sequence length="117" mass="13295">MQFVSRTAEDSFGRKVQCNNNPTDVEELSGPVPVILARQCNESLQVKCCSPCEKTHRTQTHTPISCSVFCYALHPVSRKSQRRRLGRPRRVREYFWSESTCIDAHYGASRVSCSAQT</sequence>
<reference evidence="1" key="1">
    <citation type="submission" date="2021-05" db="EMBL/GenBank/DDBJ databases">
        <authorList>
            <person name="Alioto T."/>
            <person name="Alioto T."/>
            <person name="Gomez Garrido J."/>
        </authorList>
    </citation>
    <scope>NUCLEOTIDE SEQUENCE</scope>
</reference>
<accession>A0A8D8A423</accession>
<evidence type="ECO:0000313" key="1">
    <source>
        <dbReference type="EMBL" id="CAG6449888.1"/>
    </source>
</evidence>
<protein>
    <submittedName>
        <fullName evidence="1">(northern house mosquito) hypothetical protein</fullName>
    </submittedName>
</protein>
<dbReference type="AlphaFoldDB" id="A0A8D8A423"/>
<dbReference type="EMBL" id="HBUE01014267">
    <property type="protein sequence ID" value="CAG6449892.1"/>
    <property type="molecule type" value="Transcribed_RNA"/>
</dbReference>
<proteinExistence type="predicted"/>
<dbReference type="EMBL" id="HBUE01014258">
    <property type="protein sequence ID" value="CAG6449888.1"/>
    <property type="molecule type" value="Transcribed_RNA"/>
</dbReference>
<organism evidence="1">
    <name type="scientific">Culex pipiens</name>
    <name type="common">House mosquito</name>
    <dbReference type="NCBI Taxonomy" id="7175"/>
    <lineage>
        <taxon>Eukaryota</taxon>
        <taxon>Metazoa</taxon>
        <taxon>Ecdysozoa</taxon>
        <taxon>Arthropoda</taxon>
        <taxon>Hexapoda</taxon>
        <taxon>Insecta</taxon>
        <taxon>Pterygota</taxon>
        <taxon>Neoptera</taxon>
        <taxon>Endopterygota</taxon>
        <taxon>Diptera</taxon>
        <taxon>Nematocera</taxon>
        <taxon>Culicoidea</taxon>
        <taxon>Culicidae</taxon>
        <taxon>Culicinae</taxon>
        <taxon>Culicini</taxon>
        <taxon>Culex</taxon>
        <taxon>Culex</taxon>
    </lineage>
</organism>